<proteinExistence type="predicted"/>
<sequence length="65" mass="7073">MWLDWAAIGFVGVFGVLWTGVVVFAALDTPVMLRVVQGGFGVFLLAWVGLRALRLARQTRTRGPG</sequence>
<evidence type="ECO:0000256" key="1">
    <source>
        <dbReference type="SAM" id="Phobius"/>
    </source>
</evidence>
<dbReference type="RefSeq" id="WP_113986721.1">
    <property type="nucleotide sequence ID" value="NZ_QMEY01000043.1"/>
</dbReference>
<keyword evidence="1" id="KW-1133">Transmembrane helix</keyword>
<feature type="transmembrane region" description="Helical" evidence="1">
    <location>
        <begin position="33"/>
        <end position="53"/>
    </location>
</feature>
<gene>
    <name evidence="2" type="ORF">DP939_43475</name>
</gene>
<evidence type="ECO:0000313" key="3">
    <source>
        <dbReference type="Proteomes" id="UP000253303"/>
    </source>
</evidence>
<dbReference type="Proteomes" id="UP000253303">
    <property type="component" value="Unassembled WGS sequence"/>
</dbReference>
<evidence type="ECO:0000313" key="2">
    <source>
        <dbReference type="EMBL" id="RBQ13907.1"/>
    </source>
</evidence>
<reference evidence="2 3" key="1">
    <citation type="submission" date="2018-06" db="EMBL/GenBank/DDBJ databases">
        <title>Sphaerisporangium craniellae sp. nov., isolated from a marine sponge in the South China Sea.</title>
        <authorList>
            <person name="Li L."/>
        </authorList>
    </citation>
    <scope>NUCLEOTIDE SEQUENCE [LARGE SCALE GENOMIC DNA]</scope>
    <source>
        <strain evidence="2 3">LHW63015</strain>
    </source>
</reference>
<keyword evidence="3" id="KW-1185">Reference proteome</keyword>
<dbReference type="AlphaFoldDB" id="A0A366LJ38"/>
<protein>
    <submittedName>
        <fullName evidence="2">Uncharacterized protein</fullName>
    </submittedName>
</protein>
<name>A0A366LJ38_9ACTN</name>
<keyword evidence="1" id="KW-0472">Membrane</keyword>
<feature type="transmembrane region" description="Helical" evidence="1">
    <location>
        <begin position="7"/>
        <end position="27"/>
    </location>
</feature>
<organism evidence="2 3">
    <name type="scientific">Spongiactinospora rosea</name>
    <dbReference type="NCBI Taxonomy" id="2248750"/>
    <lineage>
        <taxon>Bacteria</taxon>
        <taxon>Bacillati</taxon>
        <taxon>Actinomycetota</taxon>
        <taxon>Actinomycetes</taxon>
        <taxon>Streptosporangiales</taxon>
        <taxon>Streptosporangiaceae</taxon>
        <taxon>Spongiactinospora</taxon>
    </lineage>
</organism>
<dbReference type="EMBL" id="QMEY01000043">
    <property type="protein sequence ID" value="RBQ13907.1"/>
    <property type="molecule type" value="Genomic_DNA"/>
</dbReference>
<keyword evidence="1" id="KW-0812">Transmembrane</keyword>
<accession>A0A366LJ38</accession>
<comment type="caution">
    <text evidence="2">The sequence shown here is derived from an EMBL/GenBank/DDBJ whole genome shotgun (WGS) entry which is preliminary data.</text>
</comment>
<dbReference type="OrthoDB" id="3542165at2"/>